<name>A0A391P0S7_9FIRM</name>
<keyword evidence="2" id="KW-1185">Reference proteome</keyword>
<protein>
    <submittedName>
        <fullName evidence="1">Uncharacterized protein</fullName>
    </submittedName>
</protein>
<reference evidence="2" key="1">
    <citation type="submission" date="2018-09" db="EMBL/GenBank/DDBJ databases">
        <title>Draft Genome Sequence of Mediterraneibacter sp. KCTC 15684.</title>
        <authorList>
            <person name="Kim J.S."/>
            <person name="Han K.I."/>
            <person name="Suh M.K."/>
            <person name="Lee K.C."/>
            <person name="Eom M.K."/>
            <person name="Lee J.H."/>
            <person name="Park S.H."/>
            <person name="Kang S.W."/>
            <person name="Park J.E."/>
            <person name="Oh B.S."/>
            <person name="Yu S.Y."/>
            <person name="Choi S.H."/>
            <person name="Lee D.H."/>
            <person name="Yoon H."/>
            <person name="Kim B."/>
            <person name="Yang S.J."/>
            <person name="Lee J.S."/>
        </authorList>
    </citation>
    <scope>NUCLEOTIDE SEQUENCE [LARGE SCALE GENOMIC DNA]</scope>
    <source>
        <strain evidence="2">KCTC 15684</strain>
    </source>
</reference>
<evidence type="ECO:0000313" key="1">
    <source>
        <dbReference type="EMBL" id="GCA66975.1"/>
    </source>
</evidence>
<sequence length="53" mass="6580">MYPMCPQQRRQFDPVLSFIYLGDVWSYESRRKKFAELLEKIDMFSDMILRLMR</sequence>
<comment type="caution">
    <text evidence="1">The sequence shown here is derived from an EMBL/GenBank/DDBJ whole genome shotgun (WGS) entry which is preliminary data.</text>
</comment>
<organism evidence="1 2">
    <name type="scientific">Mediterraneibacter butyricigenes</name>
    <dbReference type="NCBI Taxonomy" id="2316025"/>
    <lineage>
        <taxon>Bacteria</taxon>
        <taxon>Bacillati</taxon>
        <taxon>Bacillota</taxon>
        <taxon>Clostridia</taxon>
        <taxon>Lachnospirales</taxon>
        <taxon>Lachnospiraceae</taxon>
        <taxon>Mediterraneibacter</taxon>
    </lineage>
</organism>
<dbReference type="EMBL" id="BHGK01000001">
    <property type="protein sequence ID" value="GCA66975.1"/>
    <property type="molecule type" value="Genomic_DNA"/>
</dbReference>
<dbReference type="Proteomes" id="UP000265643">
    <property type="component" value="Unassembled WGS sequence"/>
</dbReference>
<dbReference type="AlphaFoldDB" id="A0A391P0S7"/>
<accession>A0A391P0S7</accession>
<evidence type="ECO:0000313" key="2">
    <source>
        <dbReference type="Proteomes" id="UP000265643"/>
    </source>
</evidence>
<proteinExistence type="predicted"/>
<gene>
    <name evidence="1" type="ORF">KGMB01110_14110</name>
</gene>